<dbReference type="Pfam" id="PF00172">
    <property type="entry name" value="Zn_clus"/>
    <property type="match status" value="1"/>
</dbReference>
<dbReference type="Gene3D" id="4.10.240.10">
    <property type="entry name" value="Zn(2)-C6 fungal-type DNA-binding domain"/>
    <property type="match status" value="1"/>
</dbReference>
<sequence length="659" mass="72899">MAASKQNGQPTPCEPCRKSKSRCDYATPVCKKCARKGKSGVCVYNAAQATQSWYSSNDVTAASPPQTNSDLLLEDKLSQLPPRGSLGLTSYSGVFSENNEDDLGGFLRNGATNGFRSAPVAITPKQTDLGTQLLVLLFENAPVLERAIESFREISPESCILDYRLIRTMLMSVKNMYDACTRDAKDTNDVYSNMRGWSQKLFDNGSKPVGVNSSMTPEEYIIFVSARWEGIGLLFSVLGQGAMLSRSIFELEGNSPGTQKSLGAQAAAASDTCLQFCDDSGIIDDSLGWLLFQHIHLLTLVYGENDNRAWRKLAELSTAVFTLNRNQSQQIARIPFFLVELRRRLMAGAYSIDKQLATFLGRPPQISWRYYDVQLPLDLGDDELLAEPQVRDAIISKLDASGWNTQGIVRKAVQIRFSLLMSSVREQILELALSRHVDNLPQKVKEVSLNSHRTWDELPSFLHWRPGAVGTKGHGDIATFYLTLLYNDFLLYRTLVKRAQSGQEGLVTISQDILNTVLELICREIGSGTGSSNVGWNASTFGIPAAGVLAIELLRQSEFGTQLQSSAFRRSQIIQNLSVFASHLQYVVRPHERHYDSCQHARKVICNILNRVLSVSGSALPFSLPAGVIAADWLNGESILLDDGTDFIDWVDSLDMNVV</sequence>
<dbReference type="SMART" id="SM00906">
    <property type="entry name" value="Fungal_trans"/>
    <property type="match status" value="1"/>
</dbReference>
<dbReference type="GO" id="GO:0006351">
    <property type="term" value="P:DNA-templated transcription"/>
    <property type="evidence" value="ECO:0007669"/>
    <property type="project" value="InterPro"/>
</dbReference>
<dbReference type="EMBL" id="KV878211">
    <property type="protein sequence ID" value="OJJ37579.1"/>
    <property type="molecule type" value="Genomic_DNA"/>
</dbReference>
<dbReference type="GeneID" id="63750917"/>
<evidence type="ECO:0000259" key="8">
    <source>
        <dbReference type="PROSITE" id="PS50048"/>
    </source>
</evidence>
<protein>
    <recommendedName>
        <fullName evidence="8">Zn(2)-C6 fungal-type domain-containing protein</fullName>
    </recommendedName>
</protein>
<evidence type="ECO:0000256" key="1">
    <source>
        <dbReference type="ARBA" id="ARBA00004123"/>
    </source>
</evidence>
<evidence type="ECO:0000313" key="9">
    <source>
        <dbReference type="EMBL" id="OJJ37579.1"/>
    </source>
</evidence>
<keyword evidence="2" id="KW-0479">Metal-binding</keyword>
<keyword evidence="5" id="KW-0804">Transcription</keyword>
<dbReference type="AlphaFoldDB" id="A0A1L9RRN8"/>
<proteinExistence type="predicted"/>
<keyword evidence="3" id="KW-0805">Transcription regulation</keyword>
<evidence type="ECO:0000313" key="10">
    <source>
        <dbReference type="Proteomes" id="UP000184383"/>
    </source>
</evidence>
<dbReference type="Pfam" id="PF04082">
    <property type="entry name" value="Fungal_trans"/>
    <property type="match status" value="1"/>
</dbReference>
<evidence type="ECO:0000256" key="3">
    <source>
        <dbReference type="ARBA" id="ARBA00023015"/>
    </source>
</evidence>
<feature type="region of interest" description="Disordered" evidence="7">
    <location>
        <begin position="1"/>
        <end position="21"/>
    </location>
</feature>
<feature type="compositionally biased region" description="Polar residues" evidence="7">
    <location>
        <begin position="1"/>
        <end position="10"/>
    </location>
</feature>
<dbReference type="GO" id="GO:0003677">
    <property type="term" value="F:DNA binding"/>
    <property type="evidence" value="ECO:0007669"/>
    <property type="project" value="UniProtKB-KW"/>
</dbReference>
<reference evidence="10" key="1">
    <citation type="journal article" date="2017" name="Genome Biol.">
        <title>Comparative genomics reveals high biological diversity and specific adaptations in the industrially and medically important fungal genus Aspergillus.</title>
        <authorList>
            <person name="de Vries R.P."/>
            <person name="Riley R."/>
            <person name="Wiebenga A."/>
            <person name="Aguilar-Osorio G."/>
            <person name="Amillis S."/>
            <person name="Uchima C.A."/>
            <person name="Anderluh G."/>
            <person name="Asadollahi M."/>
            <person name="Askin M."/>
            <person name="Barry K."/>
            <person name="Battaglia E."/>
            <person name="Bayram O."/>
            <person name="Benocci T."/>
            <person name="Braus-Stromeyer S.A."/>
            <person name="Caldana C."/>
            <person name="Canovas D."/>
            <person name="Cerqueira G.C."/>
            <person name="Chen F."/>
            <person name="Chen W."/>
            <person name="Choi C."/>
            <person name="Clum A."/>
            <person name="Dos Santos R.A."/>
            <person name="Damasio A.R."/>
            <person name="Diallinas G."/>
            <person name="Emri T."/>
            <person name="Fekete E."/>
            <person name="Flipphi M."/>
            <person name="Freyberg S."/>
            <person name="Gallo A."/>
            <person name="Gournas C."/>
            <person name="Habgood R."/>
            <person name="Hainaut M."/>
            <person name="Harispe M.L."/>
            <person name="Henrissat B."/>
            <person name="Hilden K.S."/>
            <person name="Hope R."/>
            <person name="Hossain A."/>
            <person name="Karabika E."/>
            <person name="Karaffa L."/>
            <person name="Karanyi Z."/>
            <person name="Krasevec N."/>
            <person name="Kuo A."/>
            <person name="Kusch H."/>
            <person name="LaButti K."/>
            <person name="Lagendijk E.L."/>
            <person name="Lapidus A."/>
            <person name="Levasseur A."/>
            <person name="Lindquist E."/>
            <person name="Lipzen A."/>
            <person name="Logrieco A.F."/>
            <person name="MacCabe A."/>
            <person name="Maekelae M.R."/>
            <person name="Malavazi I."/>
            <person name="Melin P."/>
            <person name="Meyer V."/>
            <person name="Mielnichuk N."/>
            <person name="Miskei M."/>
            <person name="Molnar A.P."/>
            <person name="Mule G."/>
            <person name="Ngan C.Y."/>
            <person name="Orejas M."/>
            <person name="Orosz E."/>
            <person name="Ouedraogo J.P."/>
            <person name="Overkamp K.M."/>
            <person name="Park H.-S."/>
            <person name="Perrone G."/>
            <person name="Piumi F."/>
            <person name="Punt P.J."/>
            <person name="Ram A.F."/>
            <person name="Ramon A."/>
            <person name="Rauscher S."/>
            <person name="Record E."/>
            <person name="Riano-Pachon D.M."/>
            <person name="Robert V."/>
            <person name="Roehrig J."/>
            <person name="Ruller R."/>
            <person name="Salamov A."/>
            <person name="Salih N.S."/>
            <person name="Samson R.A."/>
            <person name="Sandor E."/>
            <person name="Sanguinetti M."/>
            <person name="Schuetze T."/>
            <person name="Sepcic K."/>
            <person name="Shelest E."/>
            <person name="Sherlock G."/>
            <person name="Sophianopoulou V."/>
            <person name="Squina F.M."/>
            <person name="Sun H."/>
            <person name="Susca A."/>
            <person name="Todd R.B."/>
            <person name="Tsang A."/>
            <person name="Unkles S.E."/>
            <person name="van de Wiele N."/>
            <person name="van Rossen-Uffink D."/>
            <person name="Oliveira J.V."/>
            <person name="Vesth T.C."/>
            <person name="Visser J."/>
            <person name="Yu J.-H."/>
            <person name="Zhou M."/>
            <person name="Andersen M.R."/>
            <person name="Archer D.B."/>
            <person name="Baker S.E."/>
            <person name="Benoit I."/>
            <person name="Brakhage A.A."/>
            <person name="Braus G.H."/>
            <person name="Fischer R."/>
            <person name="Frisvad J.C."/>
            <person name="Goldman G.H."/>
            <person name="Houbraken J."/>
            <person name="Oakley B."/>
            <person name="Pocsi I."/>
            <person name="Scazzocchio C."/>
            <person name="Seiboth B."/>
            <person name="vanKuyk P.A."/>
            <person name="Wortman J."/>
            <person name="Dyer P.S."/>
            <person name="Grigoriev I.V."/>
        </authorList>
    </citation>
    <scope>NUCLEOTIDE SEQUENCE [LARGE SCALE GENOMIC DNA]</scope>
    <source>
        <strain evidence="10">DTO 134E9</strain>
    </source>
</reference>
<name>A0A1L9RRN8_ASPWE</name>
<dbReference type="CDD" id="cd12148">
    <property type="entry name" value="fungal_TF_MHR"/>
    <property type="match status" value="1"/>
</dbReference>
<dbReference type="SUPFAM" id="SSF57701">
    <property type="entry name" value="Zn2/Cys6 DNA-binding domain"/>
    <property type="match status" value="1"/>
</dbReference>
<feature type="domain" description="Zn(2)-C6 fungal-type" evidence="8">
    <location>
        <begin position="12"/>
        <end position="44"/>
    </location>
</feature>
<evidence type="ECO:0000256" key="2">
    <source>
        <dbReference type="ARBA" id="ARBA00022723"/>
    </source>
</evidence>
<evidence type="ECO:0000256" key="6">
    <source>
        <dbReference type="ARBA" id="ARBA00023242"/>
    </source>
</evidence>
<dbReference type="InterPro" id="IPR036864">
    <property type="entry name" value="Zn2-C6_fun-type_DNA-bd_sf"/>
</dbReference>
<evidence type="ECO:0000256" key="7">
    <source>
        <dbReference type="SAM" id="MobiDB-lite"/>
    </source>
</evidence>
<dbReference type="PROSITE" id="PS00463">
    <property type="entry name" value="ZN2_CY6_FUNGAL_1"/>
    <property type="match status" value="1"/>
</dbReference>
<dbReference type="STRING" id="1073089.A0A1L9RRN8"/>
<accession>A0A1L9RRN8</accession>
<dbReference type="InterPro" id="IPR050613">
    <property type="entry name" value="Sec_Metabolite_Reg"/>
</dbReference>
<keyword evidence="4" id="KW-0238">DNA-binding</keyword>
<evidence type="ECO:0000256" key="5">
    <source>
        <dbReference type="ARBA" id="ARBA00023163"/>
    </source>
</evidence>
<evidence type="ECO:0000256" key="4">
    <source>
        <dbReference type="ARBA" id="ARBA00023125"/>
    </source>
</evidence>
<comment type="subcellular location">
    <subcellularLocation>
        <location evidence="1">Nucleus</location>
    </subcellularLocation>
</comment>
<dbReference type="SMART" id="SM00066">
    <property type="entry name" value="GAL4"/>
    <property type="match status" value="1"/>
</dbReference>
<keyword evidence="6" id="KW-0539">Nucleus</keyword>
<dbReference type="Proteomes" id="UP000184383">
    <property type="component" value="Unassembled WGS sequence"/>
</dbReference>
<dbReference type="GO" id="GO:0008270">
    <property type="term" value="F:zinc ion binding"/>
    <property type="evidence" value="ECO:0007669"/>
    <property type="project" value="InterPro"/>
</dbReference>
<dbReference type="GO" id="GO:0000981">
    <property type="term" value="F:DNA-binding transcription factor activity, RNA polymerase II-specific"/>
    <property type="evidence" value="ECO:0007669"/>
    <property type="project" value="InterPro"/>
</dbReference>
<gene>
    <name evidence="9" type="ORF">ASPWEDRAFT_39302</name>
</gene>
<dbReference type="InterPro" id="IPR001138">
    <property type="entry name" value="Zn2Cys6_DnaBD"/>
</dbReference>
<dbReference type="PROSITE" id="PS50048">
    <property type="entry name" value="ZN2_CY6_FUNGAL_2"/>
    <property type="match status" value="1"/>
</dbReference>
<dbReference type="PANTHER" id="PTHR31001">
    <property type="entry name" value="UNCHARACTERIZED TRANSCRIPTIONAL REGULATORY PROTEIN"/>
    <property type="match status" value="1"/>
</dbReference>
<dbReference type="VEuPathDB" id="FungiDB:ASPWEDRAFT_39302"/>
<dbReference type="InterPro" id="IPR007219">
    <property type="entry name" value="XnlR_reg_dom"/>
</dbReference>
<keyword evidence="10" id="KW-1185">Reference proteome</keyword>
<dbReference type="PANTHER" id="PTHR31001:SF53">
    <property type="entry name" value="ZN(II)2CYS6 TRANSCRIPTION FACTOR (EUROFUNG)"/>
    <property type="match status" value="1"/>
</dbReference>
<dbReference type="CDD" id="cd00067">
    <property type="entry name" value="GAL4"/>
    <property type="match status" value="1"/>
</dbReference>
<dbReference type="OrthoDB" id="4898680at2759"/>
<dbReference type="GO" id="GO:0005634">
    <property type="term" value="C:nucleus"/>
    <property type="evidence" value="ECO:0007669"/>
    <property type="project" value="UniProtKB-SubCell"/>
</dbReference>
<organism evidence="9 10">
    <name type="scientific">Aspergillus wentii DTO 134E9</name>
    <dbReference type="NCBI Taxonomy" id="1073089"/>
    <lineage>
        <taxon>Eukaryota</taxon>
        <taxon>Fungi</taxon>
        <taxon>Dikarya</taxon>
        <taxon>Ascomycota</taxon>
        <taxon>Pezizomycotina</taxon>
        <taxon>Eurotiomycetes</taxon>
        <taxon>Eurotiomycetidae</taxon>
        <taxon>Eurotiales</taxon>
        <taxon>Aspergillaceae</taxon>
        <taxon>Aspergillus</taxon>
        <taxon>Aspergillus subgen. Cremei</taxon>
    </lineage>
</organism>
<dbReference type="RefSeq" id="XP_040691255.1">
    <property type="nucleotide sequence ID" value="XM_040835069.1"/>
</dbReference>